<feature type="domain" description="MurNAc-LAA" evidence="2">
    <location>
        <begin position="4"/>
        <end position="190"/>
    </location>
</feature>
<dbReference type="SUPFAM" id="SSF53187">
    <property type="entry name" value="Zn-dependent exopeptidases"/>
    <property type="match status" value="1"/>
</dbReference>
<keyword evidence="4" id="KW-1185">Reference proteome</keyword>
<dbReference type="InterPro" id="IPR002508">
    <property type="entry name" value="MurNAc-LAA_cat"/>
</dbReference>
<evidence type="ECO:0000313" key="4">
    <source>
        <dbReference type="Proteomes" id="UP000236497"/>
    </source>
</evidence>
<dbReference type="GO" id="GO:0009253">
    <property type="term" value="P:peptidoglycan catabolic process"/>
    <property type="evidence" value="ECO:0007669"/>
    <property type="project" value="InterPro"/>
</dbReference>
<evidence type="ECO:0000256" key="1">
    <source>
        <dbReference type="ARBA" id="ARBA00022801"/>
    </source>
</evidence>
<dbReference type="Gene3D" id="3.40.630.40">
    <property type="entry name" value="Zn-dependent exopeptidases"/>
    <property type="match status" value="1"/>
</dbReference>
<dbReference type="CDD" id="cd02696">
    <property type="entry name" value="MurNAc-LAA"/>
    <property type="match status" value="1"/>
</dbReference>
<dbReference type="Proteomes" id="UP000236497">
    <property type="component" value="Unassembled WGS sequence"/>
</dbReference>
<dbReference type="AlphaFoldDB" id="A0A0H5SX41"/>
<reference evidence="3 4" key="1">
    <citation type="submission" date="2015-06" db="EMBL/GenBank/DDBJ databases">
        <authorList>
            <person name="Wibberg Daniel"/>
        </authorList>
    </citation>
    <scope>NUCLEOTIDE SEQUENCE [LARGE SCALE GENOMIC DNA]</scope>
    <source>
        <strain evidence="3 4">T3/55T</strain>
    </source>
</reference>
<dbReference type="InterPro" id="IPR050695">
    <property type="entry name" value="N-acetylmuramoyl_amidase_3"/>
</dbReference>
<dbReference type="GO" id="GO:0008745">
    <property type="term" value="F:N-acetylmuramoyl-L-alanine amidase activity"/>
    <property type="evidence" value="ECO:0007669"/>
    <property type="project" value="InterPro"/>
</dbReference>
<keyword evidence="1" id="KW-0378">Hydrolase</keyword>
<dbReference type="Gene3D" id="1.10.101.10">
    <property type="entry name" value="PGBD-like superfamily/PGBD"/>
    <property type="match status" value="1"/>
</dbReference>
<proteinExistence type="predicted"/>
<name>A0A0H5SX41_HERHM</name>
<dbReference type="PANTHER" id="PTHR30404">
    <property type="entry name" value="N-ACETYLMURAMOYL-L-ALANINE AMIDASE"/>
    <property type="match status" value="1"/>
</dbReference>
<accession>A0A0H5SX41</accession>
<evidence type="ECO:0000259" key="2">
    <source>
        <dbReference type="Pfam" id="PF01520"/>
    </source>
</evidence>
<dbReference type="RefSeq" id="WP_158245935.1">
    <property type="nucleotide sequence ID" value="NZ_CVTD020000017.1"/>
</dbReference>
<organism evidence="3 4">
    <name type="scientific">Herbinix hemicellulosilytica</name>
    <dbReference type="NCBI Taxonomy" id="1564487"/>
    <lineage>
        <taxon>Bacteria</taxon>
        <taxon>Bacillati</taxon>
        <taxon>Bacillota</taxon>
        <taxon>Clostridia</taxon>
        <taxon>Lachnospirales</taxon>
        <taxon>Lachnospiraceae</taxon>
        <taxon>Herbinix</taxon>
    </lineage>
</organism>
<sequence length="287" mass="32452">MVKICLDAGHYGKYNQSPCNKAYYESEAMWKLTEHLKEELLTYKDCEVITTRTDQTKDLALYSRGQKAKGCDLFISNHSNAVGTGINESVDYVVVYRSYKNKNNADELAMKLAKAIAETMGTKQAPRTATKKSEKGDWEYYGVLRGADDAGCPLFYIVENSFHTNPRSTEWLLKEENLRRLAQTQAKVIAKYFKLPKKTTMPSKAITPESPAEDIKWLQERLNIVLPKIYPAIPGIVPLQVDGDYGPKTRIAVLMYWDALGWGRHMNDDGKKIGVSTREALAEGRIK</sequence>
<dbReference type="EMBL" id="CVTD020000017">
    <property type="protein sequence ID" value="CRZ34913.1"/>
    <property type="molecule type" value="Genomic_DNA"/>
</dbReference>
<dbReference type="Pfam" id="PF01520">
    <property type="entry name" value="Amidase_3"/>
    <property type="match status" value="1"/>
</dbReference>
<protein>
    <recommendedName>
        <fullName evidence="2">MurNAc-LAA domain-containing protein</fullName>
    </recommendedName>
</protein>
<gene>
    <name evidence="3" type="ORF">HHT355_1713</name>
</gene>
<dbReference type="PANTHER" id="PTHR30404:SF0">
    <property type="entry name" value="N-ACETYLMURAMOYL-L-ALANINE AMIDASE AMIC"/>
    <property type="match status" value="1"/>
</dbReference>
<dbReference type="InterPro" id="IPR036366">
    <property type="entry name" value="PGBDSf"/>
</dbReference>
<dbReference type="GO" id="GO:0030288">
    <property type="term" value="C:outer membrane-bounded periplasmic space"/>
    <property type="evidence" value="ECO:0007669"/>
    <property type="project" value="TreeGrafter"/>
</dbReference>
<evidence type="ECO:0000313" key="3">
    <source>
        <dbReference type="EMBL" id="CRZ34913.1"/>
    </source>
</evidence>